<dbReference type="STRING" id="1754190.A0A1Y2FPT4"/>
<feature type="disulfide bond" evidence="7">
    <location>
        <begin position="295"/>
        <end position="309"/>
    </location>
</feature>
<dbReference type="PROSITE" id="PS00026">
    <property type="entry name" value="CHIT_BIND_I_1"/>
    <property type="match status" value="4"/>
</dbReference>
<dbReference type="EMBL" id="MCOG01000004">
    <property type="protein sequence ID" value="ORY85216.1"/>
    <property type="molecule type" value="Genomic_DNA"/>
</dbReference>
<dbReference type="InterPro" id="IPR001002">
    <property type="entry name" value="Chitin-bd_1"/>
</dbReference>
<keyword evidence="4" id="KW-0732">Signal</keyword>
<evidence type="ECO:0000256" key="5">
    <source>
        <dbReference type="ARBA" id="ARBA00022801"/>
    </source>
</evidence>
<evidence type="ECO:0000313" key="10">
    <source>
        <dbReference type="Proteomes" id="UP000193920"/>
    </source>
</evidence>
<feature type="disulfide bond" evidence="7">
    <location>
        <begin position="104"/>
        <end position="116"/>
    </location>
</feature>
<feature type="disulfide bond" evidence="7">
    <location>
        <begin position="167"/>
        <end position="179"/>
    </location>
</feature>
<keyword evidence="3" id="KW-0479">Metal-binding</keyword>
<evidence type="ECO:0000259" key="8">
    <source>
        <dbReference type="PROSITE" id="PS50941"/>
    </source>
</evidence>
<dbReference type="SMART" id="SM00270">
    <property type="entry name" value="ChtBD1"/>
    <property type="match status" value="6"/>
</dbReference>
<evidence type="ECO:0000256" key="4">
    <source>
        <dbReference type="ARBA" id="ARBA00022729"/>
    </source>
</evidence>
<feature type="disulfide bond" evidence="7">
    <location>
        <begin position="56"/>
        <end position="70"/>
    </location>
</feature>
<keyword evidence="2 7" id="KW-0147">Chitin-binding</keyword>
<dbReference type="OrthoDB" id="5598155at2759"/>
<proteinExistence type="predicted"/>
<keyword evidence="7" id="KW-1015">Disulfide bond</keyword>
<dbReference type="Proteomes" id="UP000193920">
    <property type="component" value="Unassembled WGS sequence"/>
</dbReference>
<dbReference type="GO" id="GO:0046872">
    <property type="term" value="F:metal ion binding"/>
    <property type="evidence" value="ECO:0007669"/>
    <property type="project" value="UniProtKB-KW"/>
</dbReference>
<feature type="disulfide bond" evidence="7">
    <location>
        <begin position="172"/>
        <end position="186"/>
    </location>
</feature>
<dbReference type="PANTHER" id="PTHR46471:SF2">
    <property type="entry name" value="CHITIN DEACETYLASE-RELATED"/>
    <property type="match status" value="1"/>
</dbReference>
<keyword evidence="10" id="KW-1185">Reference proteome</keyword>
<accession>A0A1Y2FPT4</accession>
<feature type="domain" description="Chitin-binding type-1" evidence="8">
    <location>
        <begin position="1"/>
        <end position="36"/>
    </location>
</feature>
<evidence type="ECO:0000256" key="2">
    <source>
        <dbReference type="ARBA" id="ARBA00022669"/>
    </source>
</evidence>
<organism evidence="9 10">
    <name type="scientific">Neocallimastix californiae</name>
    <dbReference type="NCBI Taxonomy" id="1754190"/>
    <lineage>
        <taxon>Eukaryota</taxon>
        <taxon>Fungi</taxon>
        <taxon>Fungi incertae sedis</taxon>
        <taxon>Chytridiomycota</taxon>
        <taxon>Chytridiomycota incertae sedis</taxon>
        <taxon>Neocallimastigomycetes</taxon>
        <taxon>Neocallimastigales</taxon>
        <taxon>Neocallimastigaceae</taxon>
        <taxon>Neocallimastix</taxon>
    </lineage>
</organism>
<feature type="domain" description="Chitin-binding type-1" evidence="8">
    <location>
        <begin position="205"/>
        <end position="250"/>
    </location>
</feature>
<dbReference type="PANTHER" id="PTHR46471">
    <property type="entry name" value="CHITIN DEACETYLASE"/>
    <property type="match status" value="1"/>
</dbReference>
<protein>
    <recommendedName>
        <fullName evidence="8">Chitin-binding type-1 domain-containing protein</fullName>
    </recommendedName>
</protein>
<dbReference type="PROSITE" id="PS50941">
    <property type="entry name" value="CHIT_BIND_I_2"/>
    <property type="match status" value="6"/>
</dbReference>
<keyword evidence="6" id="KW-0119">Carbohydrate metabolism</keyword>
<feature type="disulfide bond" evidence="7">
    <location>
        <begin position="109"/>
        <end position="123"/>
    </location>
</feature>
<evidence type="ECO:0000256" key="1">
    <source>
        <dbReference type="ARBA" id="ARBA00001941"/>
    </source>
</evidence>
<comment type="caution">
    <text evidence="9">The sequence shown here is derived from an EMBL/GenBank/DDBJ whole genome shotgun (WGS) entry which is preliminary data.</text>
</comment>
<dbReference type="Pfam" id="PF00187">
    <property type="entry name" value="Chitin_bind_1"/>
    <property type="match status" value="3"/>
</dbReference>
<dbReference type="InterPro" id="IPR036861">
    <property type="entry name" value="Endochitinase-like_sf"/>
</dbReference>
<dbReference type="GO" id="GO:0008061">
    <property type="term" value="F:chitin binding"/>
    <property type="evidence" value="ECO:0007669"/>
    <property type="project" value="UniProtKB-UniRule"/>
</dbReference>
<dbReference type="SUPFAM" id="SSF57016">
    <property type="entry name" value="Plant lectins/antimicrobial peptides"/>
    <property type="match status" value="6"/>
</dbReference>
<dbReference type="GO" id="GO:0016787">
    <property type="term" value="F:hydrolase activity"/>
    <property type="evidence" value="ECO:0007669"/>
    <property type="project" value="UniProtKB-KW"/>
</dbReference>
<feature type="non-terminal residue" evidence="9">
    <location>
        <position position="322"/>
    </location>
</feature>
<dbReference type="AlphaFoldDB" id="A0A1Y2FPT4"/>
<feature type="disulfide bond" evidence="7">
    <location>
        <begin position="7"/>
        <end position="21"/>
    </location>
</feature>
<evidence type="ECO:0000256" key="3">
    <source>
        <dbReference type="ARBA" id="ARBA00022723"/>
    </source>
</evidence>
<feature type="disulfide bond" evidence="7">
    <location>
        <begin position="2"/>
        <end position="14"/>
    </location>
</feature>
<feature type="domain" description="Chitin-binding type-1" evidence="8">
    <location>
        <begin position="157"/>
        <end position="201"/>
    </location>
</feature>
<feature type="disulfide bond" evidence="7">
    <location>
        <begin position="290"/>
        <end position="302"/>
    </location>
</feature>
<gene>
    <name evidence="9" type="ORF">LY90DRAFT_302423</name>
</gene>
<evidence type="ECO:0000256" key="6">
    <source>
        <dbReference type="ARBA" id="ARBA00023277"/>
    </source>
</evidence>
<feature type="disulfide bond" evidence="7">
    <location>
        <begin position="221"/>
        <end position="235"/>
    </location>
</feature>
<reference evidence="9 10" key="1">
    <citation type="submission" date="2016-08" db="EMBL/GenBank/DDBJ databases">
        <title>A Parts List for Fungal Cellulosomes Revealed by Comparative Genomics.</title>
        <authorList>
            <consortium name="DOE Joint Genome Institute"/>
            <person name="Haitjema C.H."/>
            <person name="Gilmore S.P."/>
            <person name="Henske J.K."/>
            <person name="Solomon K.V."/>
            <person name="De Groot R."/>
            <person name="Kuo A."/>
            <person name="Mondo S.J."/>
            <person name="Salamov A.A."/>
            <person name="Labutti K."/>
            <person name="Zhao Z."/>
            <person name="Chiniquy J."/>
            <person name="Barry K."/>
            <person name="Brewer H.M."/>
            <person name="Purvine S.O."/>
            <person name="Wright A.T."/>
            <person name="Boxma B."/>
            <person name="Van Alen T."/>
            <person name="Hackstein J.H."/>
            <person name="Baker S.E."/>
            <person name="Grigoriev I.V."/>
            <person name="O'Malley M.A."/>
        </authorList>
    </citation>
    <scope>NUCLEOTIDE SEQUENCE [LARGE SCALE GENOMIC DNA]</scope>
    <source>
        <strain evidence="9 10">G1</strain>
    </source>
</reference>
<dbReference type="InterPro" id="IPR018371">
    <property type="entry name" value="Chitin-binding_1_CS"/>
</dbReference>
<feature type="domain" description="Chitin-binding type-1" evidence="8">
    <location>
        <begin position="104"/>
        <end position="138"/>
    </location>
</feature>
<feature type="domain" description="Chitin-binding type-1" evidence="8">
    <location>
        <begin position="280"/>
        <end position="322"/>
    </location>
</feature>
<dbReference type="Gene3D" id="3.30.60.10">
    <property type="entry name" value="Endochitinase-like"/>
    <property type="match status" value="6"/>
</dbReference>
<comment type="cofactor">
    <cofactor evidence="1">
        <name>Co(2+)</name>
        <dbReference type="ChEBI" id="CHEBI:48828"/>
    </cofactor>
</comment>
<keyword evidence="5" id="KW-0378">Hydrolase</keyword>
<name>A0A1Y2FPT4_9FUNG</name>
<comment type="caution">
    <text evidence="7">Lacks conserved residue(s) required for the propagation of feature annotation.</text>
</comment>
<feature type="domain" description="Chitin-binding type-1" evidence="8">
    <location>
        <begin position="40"/>
        <end position="83"/>
    </location>
</feature>
<evidence type="ECO:0000313" key="9">
    <source>
        <dbReference type="EMBL" id="ORY85216.1"/>
    </source>
</evidence>
<evidence type="ECO:0000256" key="7">
    <source>
        <dbReference type="PROSITE-ProRule" id="PRU00261"/>
    </source>
</evidence>
<sequence>LCPEGECCSQYGYCGTTSAHCENTLGCQTEYGSCYASTAKGKCGKDYGRCPKPYHCCSKSGYCGEGDDYCGTGCQSAYGLCGDEQMEVEEAVEWVTEVVTEYKCDNDKCCSKYGYCGTTDAYCSVSKGCQIKYGDCYEVVDTASVASVASDASVLDTPECGKGIGSCIDGECCNSEGYCGISDDHCSIDKGCQKEFGVCNSQSGVGECGENFGRCPNAEHCCSKMGFCGASDDYCSLKKGCQPEYGLCIDDQNEDVYEVDGDNQNEEQETQTTTTANPVDPECGEGIGSCPNGGCCSAEGLCGTTAAFCSVENGCQKAFGLC</sequence>
<feature type="non-terminal residue" evidence="9">
    <location>
        <position position="1"/>
    </location>
</feature>